<dbReference type="PANTHER" id="PTHR32114:SF2">
    <property type="entry name" value="ABC TRANSPORTER ABCH.3"/>
    <property type="match status" value="1"/>
</dbReference>
<feature type="coiled-coil region" evidence="4">
    <location>
        <begin position="355"/>
        <end position="499"/>
    </location>
</feature>
<evidence type="ECO:0000256" key="1">
    <source>
        <dbReference type="ARBA" id="ARBA00006930"/>
    </source>
</evidence>
<dbReference type="PANTHER" id="PTHR32114">
    <property type="entry name" value="ABC TRANSPORTER ABCH.3"/>
    <property type="match status" value="1"/>
</dbReference>
<organism evidence="6 7">
    <name type="scientific">Streptococcus dentapri</name>
    <dbReference type="NCBI Taxonomy" id="573564"/>
    <lineage>
        <taxon>Bacteria</taxon>
        <taxon>Bacillati</taxon>
        <taxon>Bacillota</taxon>
        <taxon>Bacilli</taxon>
        <taxon>Lactobacillales</taxon>
        <taxon>Streptococcaceae</taxon>
        <taxon>Streptococcus</taxon>
    </lineage>
</organism>
<dbReference type="Pfam" id="PF13558">
    <property type="entry name" value="SbcC_Walker_B"/>
    <property type="match status" value="1"/>
</dbReference>
<dbReference type="Gene3D" id="3.40.50.300">
    <property type="entry name" value="P-loop containing nucleotide triphosphate hydrolases"/>
    <property type="match status" value="2"/>
</dbReference>
<dbReference type="EMBL" id="JBHSAC010000029">
    <property type="protein sequence ID" value="MFC3931823.1"/>
    <property type="molecule type" value="Genomic_DNA"/>
</dbReference>
<evidence type="ECO:0000256" key="5">
    <source>
        <dbReference type="SAM" id="MobiDB-lite"/>
    </source>
</evidence>
<protein>
    <recommendedName>
        <fullName evidence="3">Nuclease SbcCD subunit C</fullName>
    </recommendedName>
</protein>
<dbReference type="InterPro" id="IPR027417">
    <property type="entry name" value="P-loop_NTPase"/>
</dbReference>
<feature type="coiled-coil region" evidence="4">
    <location>
        <begin position="628"/>
        <end position="669"/>
    </location>
</feature>
<evidence type="ECO:0000256" key="3">
    <source>
        <dbReference type="ARBA" id="ARBA00013368"/>
    </source>
</evidence>
<comment type="subunit">
    <text evidence="2">Heterodimer of SbcC and SbcD.</text>
</comment>
<accession>A0ABV8D0G2</accession>
<dbReference type="RefSeq" id="WP_380430483.1">
    <property type="nucleotide sequence ID" value="NZ_JBHSAC010000029.1"/>
</dbReference>
<evidence type="ECO:0000256" key="4">
    <source>
        <dbReference type="SAM" id="Coils"/>
    </source>
</evidence>
<evidence type="ECO:0000256" key="2">
    <source>
        <dbReference type="ARBA" id="ARBA00011322"/>
    </source>
</evidence>
<evidence type="ECO:0000313" key="7">
    <source>
        <dbReference type="Proteomes" id="UP001595901"/>
    </source>
</evidence>
<feature type="compositionally biased region" description="Basic and acidic residues" evidence="5">
    <location>
        <begin position="723"/>
        <end position="732"/>
    </location>
</feature>
<keyword evidence="4" id="KW-0175">Coiled coil</keyword>
<dbReference type="SUPFAM" id="SSF52540">
    <property type="entry name" value="P-loop containing nucleoside triphosphate hydrolases"/>
    <property type="match status" value="1"/>
</dbReference>
<gene>
    <name evidence="6" type="ORF">ACFOSE_03335</name>
</gene>
<proteinExistence type="inferred from homology"/>
<name>A0ABV8D0G2_9STRE</name>
<keyword evidence="7" id="KW-1185">Reference proteome</keyword>
<comment type="similarity">
    <text evidence="1">Belongs to the SMC family. SbcC subfamily.</text>
</comment>
<comment type="caution">
    <text evidence="6">The sequence shown here is derived from an EMBL/GenBank/DDBJ whole genome shotgun (WGS) entry which is preliminary data.</text>
</comment>
<sequence length="1056" mass="121144">MKPIRLEMTNFGPYREAGIDFSALDESSLFLISGRTGAGKSSIFDAMTYALYDETSSDKQVNELRSTFADFQDPKTKVTFYFEHHNQLYRVKRELDLKPRKKIERGKGIGTATASLTVVDSVGGLELDKLAGKAKETTQAVEALLQLTAVQFKQIILLPQYQFSQFLKSSTKDKIPILRKIFGTQIFESFEKRLIEKWQAANKKQEVFRTNLANQFTSQIWTQEERQAFEGQSDEENLKRAQDFLSKQQEVAKQDKLTQAEAKKRANQADKVYQEAQSLTARLQERAESQLKYQTEILDKRDLYQSKRQALKEFTFARDLADLVDKENAKRTSISQLQLSFAKLQEQVGIKKEELQPLEDKLAILEKEQAQHEERYQSLQVLNLQLHSAEELVKQEQAQRADQEEYFEIQENLKNLQEQKASLEQQREALEANRLNSQQLEDSRELLRVVQDLVKDKLHSCLANLRASNASLQELDLKLAQATTEREQVESAFEKLAADLKIKKQDQLKLMIVQLQAELSEGEACPVCGSLDHPVVETAQVKQDQFKMVIQAVEDLENQHYQKQQELHAIQFSQEQLRADRAARQQEEIELQEQLAMVYRNLQDLAAAKLPDLTWTEVYSDQLGQEVYQTLKEQDADLHKKAEQEKQDLEQLADSLSQLTTKEQELANRKYRLEGQIGINQKVIQNLQERFPDLEPASYYKKQIKQIKQAYQQFRQELENSQRQVAEHKEDISSLQGRLETEDDHLQKEQSELTDLEKQLTSALEADSALTHSRQELEGWIGAVRMGERDQLQQWLSQYDERQIFLEERLASFKDLEGQAQPDLETILIQKKAADDGLIQAEQEQTRSDYRSQQLHQLVTQIQEITVNAGQHFQSFNQLTSLKNIISGTESGSQRIKLETYVMQEYLEEVLNYANDHYIGLLSNQQFEFLISKEQSGNSQSGLDINIYDRASNKELPASSLSGGETFIASLAIALSLSEVVQNTSNGALVETLFIDEGFGSLDEDTLDKAIAVLEQIGQNRMVGVISHVKEMKDNIQQQLLIDKTPDGSSHIRMVI</sequence>
<feature type="region of interest" description="Disordered" evidence="5">
    <location>
        <begin position="723"/>
        <end position="746"/>
    </location>
</feature>
<dbReference type="Proteomes" id="UP001595901">
    <property type="component" value="Unassembled WGS sequence"/>
</dbReference>
<reference evidence="7" key="1">
    <citation type="journal article" date="2019" name="Int. J. Syst. Evol. Microbiol.">
        <title>The Global Catalogue of Microorganisms (GCM) 10K type strain sequencing project: providing services to taxonomists for standard genome sequencing and annotation.</title>
        <authorList>
            <consortium name="The Broad Institute Genomics Platform"/>
            <consortium name="The Broad Institute Genome Sequencing Center for Infectious Disease"/>
            <person name="Wu L."/>
            <person name="Ma J."/>
        </authorList>
    </citation>
    <scope>NUCLEOTIDE SEQUENCE [LARGE SCALE GENOMIC DNA]</scope>
    <source>
        <strain evidence="7">CCUG 58728</strain>
    </source>
</reference>
<evidence type="ECO:0000313" key="6">
    <source>
        <dbReference type="EMBL" id="MFC3931823.1"/>
    </source>
</evidence>